<sequence>SQNNVIYTASHSFLLQELDSALETSTAQWKFVVGHHTMRSVSDHGDTDELVQLLLPILKVMNLLSPRPLVVEEETSRGPHGSRTYLPSLQARNVDMYINGHDHCLEHISSLDSSLQFLTSGGGSKAWRGVYKPNADKLRFFYDGQGFTSLQVTGTRLEMVFYDVQGNALYRWSTTKELHPSL</sequence>
<dbReference type="SUPFAM" id="SSF56300">
    <property type="entry name" value="Metallo-dependent phosphatases"/>
    <property type="match status" value="1"/>
</dbReference>
<keyword evidence="1" id="KW-0732">Signal</keyword>
<evidence type="ECO:0008006" key="5">
    <source>
        <dbReference type="Google" id="ProtNLM"/>
    </source>
</evidence>
<evidence type="ECO:0000313" key="3">
    <source>
        <dbReference type="EMBL" id="MQL70214.1"/>
    </source>
</evidence>
<reference evidence="3" key="1">
    <citation type="submission" date="2017-07" db="EMBL/GenBank/DDBJ databases">
        <title>Taro Niue Genome Assembly and Annotation.</title>
        <authorList>
            <person name="Atibalentja N."/>
            <person name="Keating K."/>
            <person name="Fields C.J."/>
        </authorList>
    </citation>
    <scope>NUCLEOTIDE SEQUENCE</scope>
    <source>
        <strain evidence="3">Niue_2</strain>
        <tissue evidence="3">Leaf</tissue>
    </source>
</reference>
<dbReference type="AlphaFoldDB" id="A0A843TL21"/>
<keyword evidence="4" id="KW-1185">Reference proteome</keyword>
<protein>
    <recommendedName>
        <fullName evidence="5">Purple acid phosphatase</fullName>
    </recommendedName>
</protein>
<keyword evidence="2" id="KW-0378">Hydrolase</keyword>
<accession>A0A843TL21</accession>
<comment type="caution">
    <text evidence="3">The sequence shown here is derived from an EMBL/GenBank/DDBJ whole genome shotgun (WGS) entry which is preliminary data.</text>
</comment>
<dbReference type="PANTHER" id="PTHR10161">
    <property type="entry name" value="TARTRATE-RESISTANT ACID PHOSPHATASE TYPE 5"/>
    <property type="match status" value="1"/>
</dbReference>
<proteinExistence type="predicted"/>
<dbReference type="InterPro" id="IPR029052">
    <property type="entry name" value="Metallo-depent_PP-like"/>
</dbReference>
<dbReference type="Gene3D" id="3.60.21.10">
    <property type="match status" value="2"/>
</dbReference>
<feature type="non-terminal residue" evidence="3">
    <location>
        <position position="182"/>
    </location>
</feature>
<evidence type="ECO:0000256" key="2">
    <source>
        <dbReference type="ARBA" id="ARBA00022801"/>
    </source>
</evidence>
<dbReference type="Proteomes" id="UP000652761">
    <property type="component" value="Unassembled WGS sequence"/>
</dbReference>
<dbReference type="GO" id="GO:0016787">
    <property type="term" value="F:hydrolase activity"/>
    <property type="evidence" value="ECO:0007669"/>
    <property type="project" value="UniProtKB-KW"/>
</dbReference>
<gene>
    <name evidence="3" type="ORF">Taro_002534</name>
</gene>
<evidence type="ECO:0000313" key="4">
    <source>
        <dbReference type="Proteomes" id="UP000652761"/>
    </source>
</evidence>
<name>A0A843TL21_COLES</name>
<dbReference type="PANTHER" id="PTHR10161:SF14">
    <property type="entry name" value="TARTRATE-RESISTANT ACID PHOSPHATASE TYPE 5"/>
    <property type="match status" value="1"/>
</dbReference>
<evidence type="ECO:0000256" key="1">
    <source>
        <dbReference type="ARBA" id="ARBA00022729"/>
    </source>
</evidence>
<dbReference type="OrthoDB" id="411211at2759"/>
<dbReference type="EMBL" id="NMUH01000060">
    <property type="protein sequence ID" value="MQL70214.1"/>
    <property type="molecule type" value="Genomic_DNA"/>
</dbReference>
<organism evidence="3 4">
    <name type="scientific">Colocasia esculenta</name>
    <name type="common">Wild taro</name>
    <name type="synonym">Arum esculentum</name>
    <dbReference type="NCBI Taxonomy" id="4460"/>
    <lineage>
        <taxon>Eukaryota</taxon>
        <taxon>Viridiplantae</taxon>
        <taxon>Streptophyta</taxon>
        <taxon>Embryophyta</taxon>
        <taxon>Tracheophyta</taxon>
        <taxon>Spermatophyta</taxon>
        <taxon>Magnoliopsida</taxon>
        <taxon>Liliopsida</taxon>
        <taxon>Araceae</taxon>
        <taxon>Aroideae</taxon>
        <taxon>Colocasieae</taxon>
        <taxon>Colocasia</taxon>
    </lineage>
</organism>
<dbReference type="InterPro" id="IPR051558">
    <property type="entry name" value="Metallophosphoesterase_PAP"/>
</dbReference>